<protein>
    <submittedName>
        <fullName evidence="10">L,D-transpeptidase family protein</fullName>
    </submittedName>
</protein>
<evidence type="ECO:0000256" key="1">
    <source>
        <dbReference type="ARBA" id="ARBA00004752"/>
    </source>
</evidence>
<evidence type="ECO:0000256" key="6">
    <source>
        <dbReference type="PROSITE-ProRule" id="PRU01373"/>
    </source>
</evidence>
<sequence>MTHPTRLAILVALVLLLPATAYGAGLAQERWAGGAEPSTQGAPAVAQPAPSRRDVTEQPERPARPARPARQPVAPAPAPIEPAMVPGPTLLGPGGEGEDVRDLQARLAQIGWFSAGVTGFYGEVTAASVRGFQAKREVPVTGEVDRRTLDRLLAMTREPTTDELHPERVVAAAPATLDPRCLVGTALCVDKTTATLSFVVDGQVRSTLDARFGGATTPTREGLFTVQRMSRDHVSSLYDTSMPFAMFFSGGQAVHYSPDFAAVGYAGASHGCVNIRDHAAIAAIYDQVSIGDRVVVHRS</sequence>
<evidence type="ECO:0000313" key="11">
    <source>
        <dbReference type="Proteomes" id="UP001168363"/>
    </source>
</evidence>
<evidence type="ECO:0000256" key="4">
    <source>
        <dbReference type="ARBA" id="ARBA00022984"/>
    </source>
</evidence>
<evidence type="ECO:0000313" key="10">
    <source>
        <dbReference type="EMBL" id="MDO3394509.1"/>
    </source>
</evidence>
<feature type="signal peptide" evidence="8">
    <location>
        <begin position="1"/>
        <end position="23"/>
    </location>
</feature>
<dbReference type="InterPro" id="IPR036365">
    <property type="entry name" value="PGBD-like_sf"/>
</dbReference>
<dbReference type="Pfam" id="PF03734">
    <property type="entry name" value="YkuD"/>
    <property type="match status" value="1"/>
</dbReference>
<dbReference type="CDD" id="cd16913">
    <property type="entry name" value="YkuD_like"/>
    <property type="match status" value="1"/>
</dbReference>
<accession>A0ABT8TKM1</accession>
<reference evidence="10" key="1">
    <citation type="submission" date="2023-06" db="EMBL/GenBank/DDBJ databases">
        <title>Genome sequence of Nocardioides sp. SOB44.</title>
        <authorList>
            <person name="Zhang G."/>
        </authorList>
    </citation>
    <scope>NUCLEOTIDE SEQUENCE</scope>
    <source>
        <strain evidence="10">SOB44</strain>
    </source>
</reference>
<name>A0ABT8TKM1_9ACTN</name>
<dbReference type="InterPro" id="IPR050979">
    <property type="entry name" value="LD-transpeptidase"/>
</dbReference>
<dbReference type="Gene3D" id="2.40.440.10">
    <property type="entry name" value="L,D-transpeptidase catalytic domain-like"/>
    <property type="match status" value="1"/>
</dbReference>
<comment type="pathway">
    <text evidence="1 6">Cell wall biogenesis; peptidoglycan biosynthesis.</text>
</comment>
<feature type="domain" description="L,D-TPase catalytic" evidence="9">
    <location>
        <begin position="185"/>
        <end position="297"/>
    </location>
</feature>
<keyword evidence="2" id="KW-0808">Transferase</keyword>
<dbReference type="PANTHER" id="PTHR30582:SF33">
    <property type="entry name" value="EXPORTED PROTEIN"/>
    <property type="match status" value="1"/>
</dbReference>
<evidence type="ECO:0000256" key="5">
    <source>
        <dbReference type="ARBA" id="ARBA00023316"/>
    </source>
</evidence>
<dbReference type="EMBL" id="JAULSC010000001">
    <property type="protein sequence ID" value="MDO3394509.1"/>
    <property type="molecule type" value="Genomic_DNA"/>
</dbReference>
<keyword evidence="4 6" id="KW-0573">Peptidoglycan synthesis</keyword>
<dbReference type="PANTHER" id="PTHR30582">
    <property type="entry name" value="L,D-TRANSPEPTIDASE"/>
    <property type="match status" value="1"/>
</dbReference>
<keyword evidence="3 6" id="KW-0133">Cell shape</keyword>
<evidence type="ECO:0000256" key="8">
    <source>
        <dbReference type="SAM" id="SignalP"/>
    </source>
</evidence>
<feature type="active site" description="Nucleophile" evidence="6">
    <location>
        <position position="272"/>
    </location>
</feature>
<feature type="compositionally biased region" description="Basic and acidic residues" evidence="7">
    <location>
        <begin position="51"/>
        <end position="63"/>
    </location>
</feature>
<gene>
    <name evidence="10" type="ORF">QWJ41_02120</name>
</gene>
<feature type="active site" description="Proton donor/acceptor" evidence="6">
    <location>
        <position position="255"/>
    </location>
</feature>
<proteinExistence type="predicted"/>
<dbReference type="PROSITE" id="PS52029">
    <property type="entry name" value="LD_TPASE"/>
    <property type="match status" value="1"/>
</dbReference>
<organism evidence="10 11">
    <name type="scientific">Nocardioides cremeus</name>
    <dbReference type="NCBI Taxonomy" id="3058044"/>
    <lineage>
        <taxon>Bacteria</taxon>
        <taxon>Bacillati</taxon>
        <taxon>Actinomycetota</taxon>
        <taxon>Actinomycetes</taxon>
        <taxon>Propionibacteriales</taxon>
        <taxon>Nocardioidaceae</taxon>
        <taxon>Nocardioides</taxon>
    </lineage>
</organism>
<evidence type="ECO:0000256" key="7">
    <source>
        <dbReference type="SAM" id="MobiDB-lite"/>
    </source>
</evidence>
<evidence type="ECO:0000256" key="2">
    <source>
        <dbReference type="ARBA" id="ARBA00022679"/>
    </source>
</evidence>
<dbReference type="InterPro" id="IPR002477">
    <property type="entry name" value="Peptidoglycan-bd-like"/>
</dbReference>
<keyword evidence="11" id="KW-1185">Reference proteome</keyword>
<dbReference type="SUPFAM" id="SSF47090">
    <property type="entry name" value="PGBD-like"/>
    <property type="match status" value="1"/>
</dbReference>
<feature type="chain" id="PRO_5045290389" evidence="8">
    <location>
        <begin position="24"/>
        <end position="299"/>
    </location>
</feature>
<evidence type="ECO:0000259" key="9">
    <source>
        <dbReference type="PROSITE" id="PS52029"/>
    </source>
</evidence>
<feature type="compositionally biased region" description="Low complexity" evidence="7">
    <location>
        <begin position="81"/>
        <end position="91"/>
    </location>
</feature>
<dbReference type="Proteomes" id="UP001168363">
    <property type="component" value="Unassembled WGS sequence"/>
</dbReference>
<dbReference type="RefSeq" id="WP_302705522.1">
    <property type="nucleotide sequence ID" value="NZ_JAULSC010000001.1"/>
</dbReference>
<dbReference type="InterPro" id="IPR038063">
    <property type="entry name" value="Transpep_catalytic_dom"/>
</dbReference>
<dbReference type="SUPFAM" id="SSF141523">
    <property type="entry name" value="L,D-transpeptidase catalytic domain-like"/>
    <property type="match status" value="1"/>
</dbReference>
<comment type="caution">
    <text evidence="10">The sequence shown here is derived from an EMBL/GenBank/DDBJ whole genome shotgun (WGS) entry which is preliminary data.</text>
</comment>
<dbReference type="Gene3D" id="1.10.101.10">
    <property type="entry name" value="PGBD-like superfamily/PGBD"/>
    <property type="match status" value="1"/>
</dbReference>
<dbReference type="InterPro" id="IPR036366">
    <property type="entry name" value="PGBDSf"/>
</dbReference>
<feature type="region of interest" description="Disordered" evidence="7">
    <location>
        <begin position="33"/>
        <end position="98"/>
    </location>
</feature>
<keyword evidence="8" id="KW-0732">Signal</keyword>
<evidence type="ECO:0000256" key="3">
    <source>
        <dbReference type="ARBA" id="ARBA00022960"/>
    </source>
</evidence>
<keyword evidence="5 6" id="KW-0961">Cell wall biogenesis/degradation</keyword>
<dbReference type="Pfam" id="PF01471">
    <property type="entry name" value="PG_binding_1"/>
    <property type="match status" value="1"/>
</dbReference>
<dbReference type="InterPro" id="IPR005490">
    <property type="entry name" value="LD_TPept_cat_dom"/>
</dbReference>